<dbReference type="RefSeq" id="WP_197114089.1">
    <property type="nucleotide sequence ID" value="NZ_JACBXQ010000001.1"/>
</dbReference>
<accession>A0ABS0LN78</accession>
<keyword evidence="1" id="KW-0812">Transmembrane</keyword>
<evidence type="ECO:0000259" key="2">
    <source>
        <dbReference type="Pfam" id="PF09922"/>
    </source>
</evidence>
<sequence>MKEFWKERIFYVSILCGFLILVELVTDWRFLGLFGAGFFLMTASLYVKNCWLNRLCLGFGLLLVLLTIILTKSFWLLTLTVFLALIIFQREDIHELGNLSESILHPLREEPGEYHGIKLIQPQSNQRTILEHTSLFDLRESNQTTFEWDDINMVYVGGNSIIDLGNTIVPAGQHTVMIRKLFGRIRLIIPRDIGLSLNISLVTGRVLFESQEYQLTMENFKWRSPDYPDANRKLSLVVSSVIGDVEVIML</sequence>
<dbReference type="InterPro" id="IPR047793">
    <property type="entry name" value="LiaF_C"/>
</dbReference>
<dbReference type="PIRSF" id="PIRSF031509">
    <property type="entry name" value="Cell_wall_LiaF/YvqF"/>
    <property type="match status" value="1"/>
</dbReference>
<name>A0ABS0LN78_9LACT</name>
<feature type="transmembrane region" description="Helical" evidence="1">
    <location>
        <begin position="31"/>
        <end position="47"/>
    </location>
</feature>
<dbReference type="NCBIfam" id="NF040535">
    <property type="entry name" value="LiaF_C_term"/>
    <property type="match status" value="1"/>
</dbReference>
<dbReference type="Proteomes" id="UP000721415">
    <property type="component" value="Unassembled WGS sequence"/>
</dbReference>
<feature type="transmembrane region" description="Helical" evidence="1">
    <location>
        <begin position="9"/>
        <end position="25"/>
    </location>
</feature>
<protein>
    <submittedName>
        <fullName evidence="3">Cell wall-active antibiotics response protein</fullName>
    </submittedName>
</protein>
<dbReference type="EMBL" id="JACBXQ010000001">
    <property type="protein sequence ID" value="MBG9985616.1"/>
    <property type="molecule type" value="Genomic_DNA"/>
</dbReference>
<keyword evidence="1" id="KW-1133">Transmembrane helix</keyword>
<evidence type="ECO:0000313" key="3">
    <source>
        <dbReference type="EMBL" id="MBG9985616.1"/>
    </source>
</evidence>
<dbReference type="Pfam" id="PF09922">
    <property type="entry name" value="LiaF-like_C"/>
    <property type="match status" value="1"/>
</dbReference>
<organism evidence="3 4">
    <name type="scientific">Facklamia lactis</name>
    <dbReference type="NCBI Taxonomy" id="2749967"/>
    <lineage>
        <taxon>Bacteria</taxon>
        <taxon>Bacillati</taxon>
        <taxon>Bacillota</taxon>
        <taxon>Bacilli</taxon>
        <taxon>Lactobacillales</taxon>
        <taxon>Aerococcaceae</taxon>
        <taxon>Facklamia</taxon>
    </lineage>
</organism>
<feature type="domain" description="Cell wall-active antibiotics response LiaF-like C-terminal" evidence="2">
    <location>
        <begin position="141"/>
        <end position="247"/>
    </location>
</feature>
<keyword evidence="1" id="KW-0472">Membrane</keyword>
<reference evidence="3 4" key="1">
    <citation type="submission" date="2020-07" db="EMBL/GenBank/DDBJ databases">
        <title>Facklamia lactis sp. nov., isolated from raw milk.</title>
        <authorList>
            <person name="Doll E.V."/>
            <person name="Huptas C."/>
            <person name="Staib L."/>
            <person name="Wenning M."/>
            <person name="Scherer S."/>
        </authorList>
    </citation>
    <scope>NUCLEOTIDE SEQUENCE [LARGE SCALE GENOMIC DNA]</scope>
    <source>
        <strain evidence="3 4">DSM 111018</strain>
    </source>
</reference>
<evidence type="ECO:0000313" key="4">
    <source>
        <dbReference type="Proteomes" id="UP000721415"/>
    </source>
</evidence>
<feature type="transmembrane region" description="Helical" evidence="1">
    <location>
        <begin position="59"/>
        <end position="88"/>
    </location>
</feature>
<keyword evidence="4" id="KW-1185">Reference proteome</keyword>
<dbReference type="InterPro" id="IPR016975">
    <property type="entry name" value="Cell_wall_LiaF"/>
</dbReference>
<evidence type="ECO:0000256" key="1">
    <source>
        <dbReference type="SAM" id="Phobius"/>
    </source>
</evidence>
<dbReference type="InterPro" id="IPR024425">
    <property type="entry name" value="LiaF-like_C"/>
</dbReference>
<gene>
    <name evidence="3" type="ORF">HZY91_01765</name>
</gene>
<comment type="caution">
    <text evidence="3">The sequence shown here is derived from an EMBL/GenBank/DDBJ whole genome shotgun (WGS) entry which is preliminary data.</text>
</comment>
<proteinExistence type="predicted"/>